<dbReference type="Proteomes" id="UP001596405">
    <property type="component" value="Unassembled WGS sequence"/>
</dbReference>
<dbReference type="InterPro" id="IPR006944">
    <property type="entry name" value="Phage/GTA_portal"/>
</dbReference>
<comment type="caution">
    <text evidence="1">The sequence shown here is derived from an EMBL/GenBank/DDBJ whole genome shotgun (WGS) entry which is preliminary data.</text>
</comment>
<dbReference type="EMBL" id="JBHSYQ010000004">
    <property type="protein sequence ID" value="MFC6998052.1"/>
    <property type="molecule type" value="Genomic_DNA"/>
</dbReference>
<sequence>MNFLERTKTLYQAALLSYDLPMAVKALGNTSVTVQQLNEALYQFHNKGQLMVPAYDSAKSSKAYVTIDDIYSIVNYIITTASPIPWRVMVRQPDGSAKAENGPLQHLIDNPNPHQGREQIVEALLGYKLLNGNTYLWAPRLEVGANKGKAKEMYVLPANRTKIVFGNAINPVGGYKLSYTNYSKEDFKPEDVLHSKYFNPDVEEFGDMYGLSKLRAAAKRMAIAGEIATAQGTSFKNMGPKGVLARDGDEFTETQATNLEKRFRQKYMGSHNAGAIPMTGGSVKWVPMGLSPVDLDLIESEKWTFDKLCNVFKFPSQVLNNGGEGTTFSNKLEAKKMLYTDCIIPELQSVIADFNRWLPMYYDPSGNTYVELDTSGISILQEDKKAQAEMLNAAWWVSVDRKQEILGETVDPKWKGVYMVPMNMVPVTDPSDFTRATDIEEEVKRLKEKGISDYT</sequence>
<proteinExistence type="predicted"/>
<protein>
    <submittedName>
        <fullName evidence="1">Phage portal protein</fullName>
    </submittedName>
</protein>
<dbReference type="Pfam" id="PF04860">
    <property type="entry name" value="Phage_portal"/>
    <property type="match status" value="1"/>
</dbReference>
<name>A0ABW2DND0_9BACT</name>
<reference evidence="2" key="1">
    <citation type="journal article" date="2019" name="Int. J. Syst. Evol. Microbiol.">
        <title>The Global Catalogue of Microorganisms (GCM) 10K type strain sequencing project: providing services to taxonomists for standard genome sequencing and annotation.</title>
        <authorList>
            <consortium name="The Broad Institute Genomics Platform"/>
            <consortium name="The Broad Institute Genome Sequencing Center for Infectious Disease"/>
            <person name="Wu L."/>
            <person name="Ma J."/>
        </authorList>
    </citation>
    <scope>NUCLEOTIDE SEQUENCE [LARGE SCALE GENOMIC DNA]</scope>
    <source>
        <strain evidence="2">CGMCC 4.7393</strain>
    </source>
</reference>
<dbReference type="RefSeq" id="WP_066621716.1">
    <property type="nucleotide sequence ID" value="NZ_JBHSYQ010000004.1"/>
</dbReference>
<gene>
    <name evidence="1" type="ORF">ACFQHR_10480</name>
</gene>
<dbReference type="InterPro" id="IPR006427">
    <property type="entry name" value="Portal_HK97"/>
</dbReference>
<evidence type="ECO:0000313" key="2">
    <source>
        <dbReference type="Proteomes" id="UP001596405"/>
    </source>
</evidence>
<dbReference type="NCBIfam" id="TIGR01537">
    <property type="entry name" value="portal_HK97"/>
    <property type="match status" value="1"/>
</dbReference>
<keyword evidence="2" id="KW-1185">Reference proteome</keyword>
<evidence type="ECO:0000313" key="1">
    <source>
        <dbReference type="EMBL" id="MFC6998052.1"/>
    </source>
</evidence>
<accession>A0ABW2DND0</accession>
<organism evidence="1 2">
    <name type="scientific">Rufibacter roseus</name>
    <dbReference type="NCBI Taxonomy" id="1567108"/>
    <lineage>
        <taxon>Bacteria</taxon>
        <taxon>Pseudomonadati</taxon>
        <taxon>Bacteroidota</taxon>
        <taxon>Cytophagia</taxon>
        <taxon>Cytophagales</taxon>
        <taxon>Hymenobacteraceae</taxon>
        <taxon>Rufibacter</taxon>
    </lineage>
</organism>